<feature type="chain" id="PRO_5040230510" description="Major facilitator superfamily (MFS) profile domain-containing protein" evidence="9">
    <location>
        <begin position="23"/>
        <end position="528"/>
    </location>
</feature>
<dbReference type="PROSITE" id="PS00217">
    <property type="entry name" value="SUGAR_TRANSPORT_2"/>
    <property type="match status" value="1"/>
</dbReference>
<comment type="subcellular location">
    <subcellularLocation>
        <location evidence="1">Membrane</location>
        <topology evidence="1">Multi-pass membrane protein</topology>
    </subcellularLocation>
</comment>
<feature type="transmembrane region" description="Helical" evidence="8">
    <location>
        <begin position="82"/>
        <end position="101"/>
    </location>
</feature>
<keyword evidence="4 8" id="KW-0812">Transmembrane</keyword>
<dbReference type="InterPro" id="IPR003663">
    <property type="entry name" value="Sugar/inositol_transpt"/>
</dbReference>
<feature type="transmembrane region" description="Helical" evidence="8">
    <location>
        <begin position="142"/>
        <end position="160"/>
    </location>
</feature>
<feature type="transmembrane region" description="Helical" evidence="8">
    <location>
        <begin position="346"/>
        <end position="365"/>
    </location>
</feature>
<evidence type="ECO:0000256" key="7">
    <source>
        <dbReference type="RuleBase" id="RU003346"/>
    </source>
</evidence>
<dbReference type="InterPro" id="IPR005829">
    <property type="entry name" value="Sugar_transporter_CS"/>
</dbReference>
<feature type="domain" description="Major facilitator superfamily (MFS) profile" evidence="10">
    <location>
        <begin position="13"/>
        <end position="475"/>
    </location>
</feature>
<evidence type="ECO:0000256" key="2">
    <source>
        <dbReference type="ARBA" id="ARBA00010992"/>
    </source>
</evidence>
<dbReference type="EMBL" id="CABFJX010000399">
    <property type="protein sequence ID" value="VTT79825.1"/>
    <property type="molecule type" value="Genomic_DNA"/>
</dbReference>
<feature type="signal peptide" evidence="9">
    <location>
        <begin position="1"/>
        <end position="22"/>
    </location>
</feature>
<dbReference type="Proteomes" id="UP000760494">
    <property type="component" value="Unassembled WGS sequence"/>
</dbReference>
<feature type="transmembrane region" description="Helical" evidence="8">
    <location>
        <begin position="180"/>
        <end position="197"/>
    </location>
</feature>
<keyword evidence="3 7" id="KW-0813">Transport</keyword>
<evidence type="ECO:0000313" key="12">
    <source>
        <dbReference type="Proteomes" id="UP000760494"/>
    </source>
</evidence>
<evidence type="ECO:0000256" key="3">
    <source>
        <dbReference type="ARBA" id="ARBA00022448"/>
    </source>
</evidence>
<name>A0A9Q9S200_FUSFU</name>
<keyword evidence="5 8" id="KW-1133">Transmembrane helix</keyword>
<feature type="transmembrane region" description="Helical" evidence="8">
    <location>
        <begin position="268"/>
        <end position="288"/>
    </location>
</feature>
<dbReference type="InterPro" id="IPR005828">
    <property type="entry name" value="MFS_sugar_transport-like"/>
</dbReference>
<evidence type="ECO:0000313" key="11">
    <source>
        <dbReference type="EMBL" id="VTT79825.1"/>
    </source>
</evidence>
<feature type="transmembrane region" description="Helical" evidence="8">
    <location>
        <begin position="316"/>
        <end position="334"/>
    </location>
</feature>
<dbReference type="Pfam" id="PF00083">
    <property type="entry name" value="Sugar_tr"/>
    <property type="match status" value="1"/>
</dbReference>
<comment type="caution">
    <text evidence="11">The sequence shown here is derived from an EMBL/GenBank/DDBJ whole genome shotgun (WGS) entry which is preliminary data.</text>
</comment>
<evidence type="ECO:0000256" key="9">
    <source>
        <dbReference type="SAM" id="SignalP"/>
    </source>
</evidence>
<dbReference type="PROSITE" id="PS50850">
    <property type="entry name" value="MFS"/>
    <property type="match status" value="1"/>
</dbReference>
<keyword evidence="6 8" id="KW-0472">Membrane</keyword>
<accession>A0A9Q9S200</accession>
<dbReference type="InterPro" id="IPR050360">
    <property type="entry name" value="MFS_Sugar_Transporters"/>
</dbReference>
<evidence type="ECO:0000256" key="5">
    <source>
        <dbReference type="ARBA" id="ARBA00022989"/>
    </source>
</evidence>
<evidence type="ECO:0000256" key="8">
    <source>
        <dbReference type="SAM" id="Phobius"/>
    </source>
</evidence>
<comment type="similarity">
    <text evidence="2 7">Belongs to the major facilitator superfamily. Sugar transporter (TC 2.A.1.1) family.</text>
</comment>
<dbReference type="PROSITE" id="PS00216">
    <property type="entry name" value="SUGAR_TRANSPORT_1"/>
    <property type="match status" value="1"/>
</dbReference>
<sequence>MLFNSKKANLWFSCLIPCTCMAVNGYDSSTFNAAQGSVHFMNYFNNPSPSTIGSVNTAMAVSSIITGVFLSALVSDRFGRKWSMWAGAVLVIISTFISTFTPPVIGGYIAGRTITGFGQGLMLPAGPVFINEIAPAKLRGTIMSFWQLNFAIGSFLAYWINYACSKNAERLGEWDWRIVMFLQIFFPIIIIAGLLFCPETPRWYVQNDRFEEAYNTLLQIRDDPELIAQEMQDIRQAIAFEKKETNSTWTRYKLLWTDKSVRKRIRRCYFLVHAQYLTSPVLAATMNIGQQLTGNNSLATYSTIIYKKVFTSNSQIQLINALAGTFNILFTLNATWMTDLVGRRPLLLVGVAGLAVCMFAAAAVVTETPTLEDGSKSPSVGIATVFLMFLFAFFFKPSWGATVWIWTSEIFSMNIRAQAVAMTTQCQSIASIILRNVEQIFPIFLSAKGFYAMYMFGGINILLFAFVWFCIPETKGVPLEHMDVLFGGADHAVVGAAIISEKTVHDEMASVHAAKTPTVHQANYDSAV</sequence>
<dbReference type="AlphaFoldDB" id="A0A9Q9S200"/>
<evidence type="ECO:0000256" key="4">
    <source>
        <dbReference type="ARBA" id="ARBA00022692"/>
    </source>
</evidence>
<proteinExistence type="inferred from homology"/>
<dbReference type="PANTHER" id="PTHR48022:SF46">
    <property type="entry name" value="SUGAR TRANSPORTER, PUTATIVE (AFU_ORTHOLOGUE AFUA_1G11830)-RELATED"/>
    <property type="match status" value="1"/>
</dbReference>
<dbReference type="PRINTS" id="PR00171">
    <property type="entry name" value="SUGRTRNSPORT"/>
</dbReference>
<reference evidence="11" key="1">
    <citation type="submission" date="2019-05" db="EMBL/GenBank/DDBJ databases">
        <authorList>
            <person name="Piombo E."/>
        </authorList>
    </citation>
    <scope>NUCLEOTIDE SEQUENCE</scope>
    <source>
        <strain evidence="11">C2S</strain>
    </source>
</reference>
<dbReference type="GO" id="GO:0016020">
    <property type="term" value="C:membrane"/>
    <property type="evidence" value="ECO:0007669"/>
    <property type="project" value="UniProtKB-SubCell"/>
</dbReference>
<evidence type="ECO:0000259" key="10">
    <source>
        <dbReference type="PROSITE" id="PS50850"/>
    </source>
</evidence>
<dbReference type="InterPro" id="IPR020846">
    <property type="entry name" value="MFS_dom"/>
</dbReference>
<dbReference type="GO" id="GO:0005351">
    <property type="term" value="F:carbohydrate:proton symporter activity"/>
    <property type="evidence" value="ECO:0007669"/>
    <property type="project" value="TreeGrafter"/>
</dbReference>
<feature type="transmembrane region" description="Helical" evidence="8">
    <location>
        <begin position="107"/>
        <end position="130"/>
    </location>
</feature>
<dbReference type="SUPFAM" id="SSF103473">
    <property type="entry name" value="MFS general substrate transporter"/>
    <property type="match status" value="1"/>
</dbReference>
<keyword evidence="9" id="KW-0732">Signal</keyword>
<organism evidence="11 12">
    <name type="scientific">Fusarium fujikuroi</name>
    <name type="common">Bakanae and foot rot disease fungus</name>
    <name type="synonym">Gibberella fujikuroi</name>
    <dbReference type="NCBI Taxonomy" id="5127"/>
    <lineage>
        <taxon>Eukaryota</taxon>
        <taxon>Fungi</taxon>
        <taxon>Dikarya</taxon>
        <taxon>Ascomycota</taxon>
        <taxon>Pezizomycotina</taxon>
        <taxon>Sordariomycetes</taxon>
        <taxon>Hypocreomycetidae</taxon>
        <taxon>Hypocreales</taxon>
        <taxon>Nectriaceae</taxon>
        <taxon>Fusarium</taxon>
        <taxon>Fusarium fujikuroi species complex</taxon>
    </lineage>
</organism>
<evidence type="ECO:0000256" key="6">
    <source>
        <dbReference type="ARBA" id="ARBA00023136"/>
    </source>
</evidence>
<protein>
    <recommendedName>
        <fullName evidence="10">Major facilitator superfamily (MFS) profile domain-containing protein</fullName>
    </recommendedName>
</protein>
<feature type="transmembrane region" description="Helical" evidence="8">
    <location>
        <begin position="450"/>
        <end position="469"/>
    </location>
</feature>
<feature type="transmembrane region" description="Helical" evidence="8">
    <location>
        <begin position="57"/>
        <end position="75"/>
    </location>
</feature>
<dbReference type="InterPro" id="IPR036259">
    <property type="entry name" value="MFS_trans_sf"/>
</dbReference>
<dbReference type="Gene3D" id="1.20.1250.20">
    <property type="entry name" value="MFS general substrate transporter like domains"/>
    <property type="match status" value="1"/>
</dbReference>
<dbReference type="PANTHER" id="PTHR48022">
    <property type="entry name" value="PLASTIDIC GLUCOSE TRANSPORTER 4"/>
    <property type="match status" value="1"/>
</dbReference>
<dbReference type="NCBIfam" id="TIGR00879">
    <property type="entry name" value="SP"/>
    <property type="match status" value="1"/>
</dbReference>
<evidence type="ECO:0000256" key="1">
    <source>
        <dbReference type="ARBA" id="ARBA00004141"/>
    </source>
</evidence>
<gene>
    <name evidence="11" type="ORF">C2S_11473</name>
</gene>
<dbReference type="FunFam" id="1.20.1250.20:FF:000134">
    <property type="entry name" value="MFS sugar transporter protein"/>
    <property type="match status" value="1"/>
</dbReference>